<gene>
    <name evidence="5" type="primary">SNRNP65_1</name>
    <name evidence="5" type="ORF">CK203_083700</name>
</gene>
<accession>A0A438CYG0</accession>
<dbReference type="InterPro" id="IPR045164">
    <property type="entry name" value="RBM41/RNPC3"/>
</dbReference>
<dbReference type="PANTHER" id="PTHR16105:SF0">
    <property type="entry name" value="RNA-BINDING REGION-CONTAINING PROTEIN 3"/>
    <property type="match status" value="1"/>
</dbReference>
<protein>
    <submittedName>
        <fullName evidence="5">U11/U12 small nuclear ribonucleoprotein 65 kDa protein</fullName>
    </submittedName>
</protein>
<name>A0A438CYG0_VITVI</name>
<dbReference type="SMART" id="SM00360">
    <property type="entry name" value="RRM"/>
    <property type="match status" value="1"/>
</dbReference>
<sequence>MFSWTIQNYTAGNPAPVLYIKNLAKDVVVDDFYFIFGSLFGSVDAAKSGLSVKLMQGSFIDSCACFDRKGRVILYEAAVPHLTWGNQGAAIIIEHQALKHTRGSYSPKDVSIGSPGHDPPSFTEEGRMRGQAFVTFPSVELAHHALNLVNGYVFKGKPMIIQFGRNPAAAKEK</sequence>
<dbReference type="Gene3D" id="3.30.70.330">
    <property type="match status" value="1"/>
</dbReference>
<evidence type="ECO:0000256" key="1">
    <source>
        <dbReference type="ARBA" id="ARBA00022884"/>
    </source>
</evidence>
<feature type="region of interest" description="Disordered" evidence="3">
    <location>
        <begin position="104"/>
        <end position="124"/>
    </location>
</feature>
<evidence type="ECO:0000256" key="2">
    <source>
        <dbReference type="PROSITE-ProRule" id="PRU00176"/>
    </source>
</evidence>
<dbReference type="InterPro" id="IPR000504">
    <property type="entry name" value="RRM_dom"/>
</dbReference>
<dbReference type="GO" id="GO:1990904">
    <property type="term" value="C:ribonucleoprotein complex"/>
    <property type="evidence" value="ECO:0007669"/>
    <property type="project" value="UniProtKB-KW"/>
</dbReference>
<dbReference type="InterPro" id="IPR035979">
    <property type="entry name" value="RBD_domain_sf"/>
</dbReference>
<comment type="caution">
    <text evidence="5">The sequence shown here is derived from an EMBL/GenBank/DDBJ whole genome shotgun (WGS) entry which is preliminary data.</text>
</comment>
<dbReference type="PROSITE" id="PS50102">
    <property type="entry name" value="RRM"/>
    <property type="match status" value="1"/>
</dbReference>
<reference evidence="5 6" key="1">
    <citation type="journal article" date="2018" name="PLoS Genet.">
        <title>Population sequencing reveals clonal diversity and ancestral inbreeding in the grapevine cultivar Chardonnay.</title>
        <authorList>
            <person name="Roach M.J."/>
            <person name="Johnson D.L."/>
            <person name="Bohlmann J."/>
            <person name="van Vuuren H.J."/>
            <person name="Jones S.J."/>
            <person name="Pretorius I.S."/>
            <person name="Schmidt S.A."/>
            <person name="Borneman A.R."/>
        </authorList>
    </citation>
    <scope>NUCLEOTIDE SEQUENCE [LARGE SCALE GENOMIC DNA]</scope>
    <source>
        <strain evidence="6">cv. Chardonnay</strain>
        <tissue evidence="5">Leaf</tissue>
    </source>
</reference>
<dbReference type="GO" id="GO:0003723">
    <property type="term" value="F:RNA binding"/>
    <property type="evidence" value="ECO:0007669"/>
    <property type="project" value="UniProtKB-UniRule"/>
</dbReference>
<dbReference type="PANTHER" id="PTHR16105">
    <property type="entry name" value="RNA-BINDING REGION-CONTAINING PROTEIN 3"/>
    <property type="match status" value="1"/>
</dbReference>
<keyword evidence="5" id="KW-0687">Ribonucleoprotein</keyword>
<evidence type="ECO:0000313" key="6">
    <source>
        <dbReference type="Proteomes" id="UP000288805"/>
    </source>
</evidence>
<proteinExistence type="predicted"/>
<dbReference type="InterPro" id="IPR012677">
    <property type="entry name" value="Nucleotide-bd_a/b_plait_sf"/>
</dbReference>
<evidence type="ECO:0000313" key="5">
    <source>
        <dbReference type="EMBL" id="RVW28253.1"/>
    </source>
</evidence>
<dbReference type="EMBL" id="QGNW01001904">
    <property type="protein sequence ID" value="RVW28253.1"/>
    <property type="molecule type" value="Genomic_DNA"/>
</dbReference>
<feature type="domain" description="RRM" evidence="4">
    <location>
        <begin position="16"/>
        <end position="166"/>
    </location>
</feature>
<evidence type="ECO:0000259" key="4">
    <source>
        <dbReference type="PROSITE" id="PS50102"/>
    </source>
</evidence>
<dbReference type="Pfam" id="PF00076">
    <property type="entry name" value="RRM_1"/>
    <property type="match status" value="1"/>
</dbReference>
<keyword evidence="1 2" id="KW-0694">RNA-binding</keyword>
<dbReference type="AlphaFoldDB" id="A0A438CYG0"/>
<evidence type="ECO:0000256" key="3">
    <source>
        <dbReference type="SAM" id="MobiDB-lite"/>
    </source>
</evidence>
<dbReference type="Proteomes" id="UP000288805">
    <property type="component" value="Unassembled WGS sequence"/>
</dbReference>
<dbReference type="SUPFAM" id="SSF54928">
    <property type="entry name" value="RNA-binding domain, RBD"/>
    <property type="match status" value="1"/>
</dbReference>
<organism evidence="5 6">
    <name type="scientific">Vitis vinifera</name>
    <name type="common">Grape</name>
    <dbReference type="NCBI Taxonomy" id="29760"/>
    <lineage>
        <taxon>Eukaryota</taxon>
        <taxon>Viridiplantae</taxon>
        <taxon>Streptophyta</taxon>
        <taxon>Embryophyta</taxon>
        <taxon>Tracheophyta</taxon>
        <taxon>Spermatophyta</taxon>
        <taxon>Magnoliopsida</taxon>
        <taxon>eudicotyledons</taxon>
        <taxon>Gunneridae</taxon>
        <taxon>Pentapetalae</taxon>
        <taxon>rosids</taxon>
        <taxon>Vitales</taxon>
        <taxon>Vitaceae</taxon>
        <taxon>Viteae</taxon>
        <taxon>Vitis</taxon>
    </lineage>
</organism>